<comment type="caution">
    <text evidence="1">The sequence shown here is derived from an EMBL/GenBank/DDBJ whole genome shotgun (WGS) entry which is preliminary data.</text>
</comment>
<gene>
    <name evidence="1" type="ORF">Tci_065863</name>
</gene>
<dbReference type="EMBL" id="BKCJ010010947">
    <property type="protein sequence ID" value="GEU93885.1"/>
    <property type="molecule type" value="Genomic_DNA"/>
</dbReference>
<sequence>MYTERGDDVTGIKRRRRDLSGDGIRNLTTALGRGRLKEDLESSTWRRRQDFKATWGDAGHEGAGGFADMYRNMSQGDCKFAKRVGWISKKSSGEGLTLGWGSRMNEPTGCMITLSANSNTCPLVTT</sequence>
<name>A0A6L2PAJ4_TANCI</name>
<dbReference type="AlphaFoldDB" id="A0A6L2PAJ4"/>
<accession>A0A6L2PAJ4</accession>
<protein>
    <submittedName>
        <fullName evidence="1">Uncharacterized protein</fullName>
    </submittedName>
</protein>
<proteinExistence type="predicted"/>
<evidence type="ECO:0000313" key="1">
    <source>
        <dbReference type="EMBL" id="GEU93885.1"/>
    </source>
</evidence>
<reference evidence="1" key="1">
    <citation type="journal article" date="2019" name="Sci. Rep.">
        <title>Draft genome of Tanacetum cinerariifolium, the natural source of mosquito coil.</title>
        <authorList>
            <person name="Yamashiro T."/>
            <person name="Shiraishi A."/>
            <person name="Satake H."/>
            <person name="Nakayama K."/>
        </authorList>
    </citation>
    <scope>NUCLEOTIDE SEQUENCE</scope>
</reference>
<organism evidence="1">
    <name type="scientific">Tanacetum cinerariifolium</name>
    <name type="common">Dalmatian daisy</name>
    <name type="synonym">Chrysanthemum cinerariifolium</name>
    <dbReference type="NCBI Taxonomy" id="118510"/>
    <lineage>
        <taxon>Eukaryota</taxon>
        <taxon>Viridiplantae</taxon>
        <taxon>Streptophyta</taxon>
        <taxon>Embryophyta</taxon>
        <taxon>Tracheophyta</taxon>
        <taxon>Spermatophyta</taxon>
        <taxon>Magnoliopsida</taxon>
        <taxon>eudicotyledons</taxon>
        <taxon>Gunneridae</taxon>
        <taxon>Pentapetalae</taxon>
        <taxon>asterids</taxon>
        <taxon>campanulids</taxon>
        <taxon>Asterales</taxon>
        <taxon>Asteraceae</taxon>
        <taxon>Asteroideae</taxon>
        <taxon>Anthemideae</taxon>
        <taxon>Anthemidinae</taxon>
        <taxon>Tanacetum</taxon>
    </lineage>
</organism>